<feature type="region of interest" description="Disordered" evidence="6">
    <location>
        <begin position="92"/>
        <end position="117"/>
    </location>
</feature>
<dbReference type="FunFam" id="1.10.30.10:FF:000016">
    <property type="entry name" value="FACT complex subunit SSRP1"/>
    <property type="match status" value="1"/>
</dbReference>
<feature type="domain" description="HMG box" evidence="7">
    <location>
        <begin position="119"/>
        <end position="187"/>
    </location>
</feature>
<keyword evidence="3 5" id="KW-0238">DNA-binding</keyword>
<dbReference type="InterPro" id="IPR036910">
    <property type="entry name" value="HMG_box_dom_sf"/>
</dbReference>
<dbReference type="PROSITE" id="PS50118">
    <property type="entry name" value="HMG_BOX_2"/>
    <property type="match status" value="2"/>
</dbReference>
<dbReference type="AlphaFoldDB" id="A0AAV7JY50"/>
<evidence type="ECO:0000256" key="1">
    <source>
        <dbReference type="ARBA" id="ARBA00004123"/>
    </source>
</evidence>
<evidence type="ECO:0000259" key="7">
    <source>
        <dbReference type="PROSITE" id="PS50118"/>
    </source>
</evidence>
<proteinExistence type="inferred from homology"/>
<keyword evidence="4 5" id="KW-0539">Nucleus</keyword>
<dbReference type="PANTHER" id="PTHR48112">
    <property type="entry name" value="HIGH MOBILITY GROUP PROTEIN DSP1"/>
    <property type="match status" value="1"/>
</dbReference>
<evidence type="ECO:0000256" key="4">
    <source>
        <dbReference type="ARBA" id="ARBA00023242"/>
    </source>
</evidence>
<dbReference type="Pfam" id="PF00505">
    <property type="entry name" value="HMG_box"/>
    <property type="match status" value="1"/>
</dbReference>
<dbReference type="CDD" id="cd21978">
    <property type="entry name" value="HMG-box_HMGB_rpt1"/>
    <property type="match status" value="1"/>
</dbReference>
<evidence type="ECO:0000256" key="2">
    <source>
        <dbReference type="ARBA" id="ARBA00008774"/>
    </source>
</evidence>
<dbReference type="PRINTS" id="PR00886">
    <property type="entry name" value="HIGHMOBLTY12"/>
</dbReference>
<dbReference type="SMART" id="SM00398">
    <property type="entry name" value="HMG"/>
    <property type="match status" value="2"/>
</dbReference>
<feature type="domain" description="HMG box" evidence="7">
    <location>
        <begin position="31"/>
        <end position="99"/>
    </location>
</feature>
<protein>
    <submittedName>
        <fullName evidence="8">High mobility group (HMG)-box containing transcription factor</fullName>
    </submittedName>
</protein>
<dbReference type="GO" id="GO:0005634">
    <property type="term" value="C:nucleus"/>
    <property type="evidence" value="ECO:0007669"/>
    <property type="project" value="UniProtKB-SubCell"/>
</dbReference>
<dbReference type="Pfam" id="PF09011">
    <property type="entry name" value="HMG_box_2"/>
    <property type="match status" value="1"/>
</dbReference>
<evidence type="ECO:0000256" key="6">
    <source>
        <dbReference type="SAM" id="MobiDB-lite"/>
    </source>
</evidence>
<evidence type="ECO:0000256" key="3">
    <source>
        <dbReference type="ARBA" id="ARBA00023125"/>
    </source>
</evidence>
<evidence type="ECO:0000313" key="9">
    <source>
        <dbReference type="Proteomes" id="UP001165289"/>
    </source>
</evidence>
<accession>A0AAV7JY50</accession>
<evidence type="ECO:0000313" key="8">
    <source>
        <dbReference type="EMBL" id="KAI6653633.1"/>
    </source>
</evidence>
<sequence>MYSITSSKQRNLHYLGHTAQFIRMPKDPKKPKGRMSAYAFFVQERRLYYRNKGLNVNFTEFSRECASLWKELSDVQKAKYVKSAEMDKTRYDEEMLTYTPPSDTGSKRRKKKKKDPRLPKRNMSAFFFFCAEKRPKLRSQTPGATVGQIAKQLGEAWKLMTSEQKAPYELSAKADKTRYEHDMELYKKGQFVPVNQEDVDETDEDDD</sequence>
<keyword evidence="9" id="KW-1185">Reference proteome</keyword>
<dbReference type="GO" id="GO:0003677">
    <property type="term" value="F:DNA binding"/>
    <property type="evidence" value="ECO:0007669"/>
    <property type="project" value="UniProtKB-UniRule"/>
</dbReference>
<feature type="DNA-binding region" description="HMG box" evidence="5">
    <location>
        <begin position="119"/>
        <end position="187"/>
    </location>
</feature>
<comment type="similarity">
    <text evidence="2">Belongs to the HMGB family.</text>
</comment>
<dbReference type="EMBL" id="JAKMXF010000266">
    <property type="protein sequence ID" value="KAI6653633.1"/>
    <property type="molecule type" value="Genomic_DNA"/>
</dbReference>
<dbReference type="PANTHER" id="PTHR48112:SF32">
    <property type="entry name" value="HIGH MOBILITY GROUP PROTEIN B3"/>
    <property type="match status" value="1"/>
</dbReference>
<comment type="subcellular location">
    <subcellularLocation>
        <location evidence="1">Nucleus</location>
    </subcellularLocation>
</comment>
<dbReference type="InterPro" id="IPR009071">
    <property type="entry name" value="HMG_box_dom"/>
</dbReference>
<dbReference type="SUPFAM" id="SSF47095">
    <property type="entry name" value="HMG-box"/>
    <property type="match status" value="2"/>
</dbReference>
<name>A0AAV7JY50_9METZ</name>
<comment type="caution">
    <text evidence="8">The sequence shown here is derived from an EMBL/GenBank/DDBJ whole genome shotgun (WGS) entry which is preliminary data.</text>
</comment>
<gene>
    <name evidence="8" type="ORF">LOD99_3528</name>
</gene>
<organism evidence="8 9">
    <name type="scientific">Oopsacas minuta</name>
    <dbReference type="NCBI Taxonomy" id="111878"/>
    <lineage>
        <taxon>Eukaryota</taxon>
        <taxon>Metazoa</taxon>
        <taxon>Porifera</taxon>
        <taxon>Hexactinellida</taxon>
        <taxon>Hexasterophora</taxon>
        <taxon>Lyssacinosida</taxon>
        <taxon>Leucopsacidae</taxon>
        <taxon>Oopsacas</taxon>
    </lineage>
</organism>
<feature type="DNA-binding region" description="HMG box" evidence="5">
    <location>
        <begin position="31"/>
        <end position="99"/>
    </location>
</feature>
<dbReference type="InterPro" id="IPR050342">
    <property type="entry name" value="HMGB"/>
</dbReference>
<reference evidence="8 9" key="1">
    <citation type="journal article" date="2023" name="BMC Biol.">
        <title>The compact genome of the sponge Oopsacas minuta (Hexactinellida) is lacking key metazoan core genes.</title>
        <authorList>
            <person name="Santini S."/>
            <person name="Schenkelaars Q."/>
            <person name="Jourda C."/>
            <person name="Duchesne M."/>
            <person name="Belahbib H."/>
            <person name="Rocher C."/>
            <person name="Selva M."/>
            <person name="Riesgo A."/>
            <person name="Vervoort M."/>
            <person name="Leys S.P."/>
            <person name="Kodjabachian L."/>
            <person name="Le Bivic A."/>
            <person name="Borchiellini C."/>
            <person name="Claverie J.M."/>
            <person name="Renard E."/>
        </authorList>
    </citation>
    <scope>NUCLEOTIDE SEQUENCE [LARGE SCALE GENOMIC DNA]</scope>
    <source>
        <strain evidence="8">SPO-2</strain>
    </source>
</reference>
<evidence type="ECO:0000256" key="5">
    <source>
        <dbReference type="PROSITE-ProRule" id="PRU00267"/>
    </source>
</evidence>
<dbReference type="Gene3D" id="1.10.30.10">
    <property type="entry name" value="High mobility group box domain"/>
    <property type="match status" value="2"/>
</dbReference>
<dbReference type="Proteomes" id="UP001165289">
    <property type="component" value="Unassembled WGS sequence"/>
</dbReference>